<dbReference type="PROSITE" id="PS01124">
    <property type="entry name" value="HTH_ARAC_FAMILY_2"/>
    <property type="match status" value="1"/>
</dbReference>
<evidence type="ECO:0000313" key="5">
    <source>
        <dbReference type="EMBL" id="USG64493.1"/>
    </source>
</evidence>
<dbReference type="PANTHER" id="PTHR43280:SF28">
    <property type="entry name" value="HTH-TYPE TRANSCRIPTIONAL ACTIVATOR RHAS"/>
    <property type="match status" value="1"/>
</dbReference>
<keyword evidence="2" id="KW-0238">DNA-binding</keyword>
<dbReference type="InterPro" id="IPR018062">
    <property type="entry name" value="HTH_AraC-typ_CS"/>
</dbReference>
<dbReference type="SMART" id="SM00342">
    <property type="entry name" value="HTH_ARAC"/>
    <property type="match status" value="1"/>
</dbReference>
<keyword evidence="1" id="KW-0805">Transcription regulation</keyword>
<evidence type="ECO:0000259" key="4">
    <source>
        <dbReference type="PROSITE" id="PS01124"/>
    </source>
</evidence>
<reference evidence="5" key="1">
    <citation type="submission" date="2022-06" db="EMBL/GenBank/DDBJ databases">
        <title>Genome sequencing of Brevibacillus sp. BB3-R1.</title>
        <authorList>
            <person name="Heo J."/>
            <person name="Lee D."/>
            <person name="Won M."/>
            <person name="Han B.-H."/>
            <person name="Hong S.-B."/>
            <person name="Kwon S.-W."/>
        </authorList>
    </citation>
    <scope>NUCLEOTIDE SEQUENCE</scope>
    <source>
        <strain evidence="5">BB3-R1</strain>
    </source>
</reference>
<keyword evidence="6" id="KW-1185">Reference proteome</keyword>
<name>A0ABY4WED6_9BACL</name>
<dbReference type="PROSITE" id="PS00041">
    <property type="entry name" value="HTH_ARAC_FAMILY_1"/>
    <property type="match status" value="1"/>
</dbReference>
<dbReference type="Pfam" id="PF12833">
    <property type="entry name" value="HTH_18"/>
    <property type="match status" value="1"/>
</dbReference>
<dbReference type="InterPro" id="IPR018060">
    <property type="entry name" value="HTH_AraC"/>
</dbReference>
<evidence type="ECO:0000256" key="1">
    <source>
        <dbReference type="ARBA" id="ARBA00023015"/>
    </source>
</evidence>
<dbReference type="EMBL" id="CP098755">
    <property type="protein sequence ID" value="USG64493.1"/>
    <property type="molecule type" value="Genomic_DNA"/>
</dbReference>
<proteinExistence type="predicted"/>
<dbReference type="Proteomes" id="UP001056500">
    <property type="component" value="Chromosome"/>
</dbReference>
<organism evidence="5 6">
    <name type="scientific">Brevibacillus ruminantium</name>
    <dbReference type="NCBI Taxonomy" id="2950604"/>
    <lineage>
        <taxon>Bacteria</taxon>
        <taxon>Bacillati</taxon>
        <taxon>Bacillota</taxon>
        <taxon>Bacilli</taxon>
        <taxon>Bacillales</taxon>
        <taxon>Paenibacillaceae</taxon>
        <taxon>Brevibacillus</taxon>
    </lineage>
</organism>
<feature type="domain" description="HTH araC/xylS-type" evidence="4">
    <location>
        <begin position="14"/>
        <end position="113"/>
    </location>
</feature>
<dbReference type="SUPFAM" id="SSF46689">
    <property type="entry name" value="Homeodomain-like"/>
    <property type="match status" value="2"/>
</dbReference>
<dbReference type="PRINTS" id="PR00032">
    <property type="entry name" value="HTHARAC"/>
</dbReference>
<dbReference type="InterPro" id="IPR009057">
    <property type="entry name" value="Homeodomain-like_sf"/>
</dbReference>
<evidence type="ECO:0000256" key="3">
    <source>
        <dbReference type="ARBA" id="ARBA00023163"/>
    </source>
</evidence>
<dbReference type="RefSeq" id="WP_251871605.1">
    <property type="nucleotide sequence ID" value="NZ_CP098755.1"/>
</dbReference>
<gene>
    <name evidence="5" type="ORF">NDK47_20430</name>
</gene>
<evidence type="ECO:0000256" key="2">
    <source>
        <dbReference type="ARBA" id="ARBA00023125"/>
    </source>
</evidence>
<keyword evidence="3" id="KW-0804">Transcription</keyword>
<dbReference type="InterPro" id="IPR020449">
    <property type="entry name" value="Tscrpt_reg_AraC-type_HTH"/>
</dbReference>
<protein>
    <submittedName>
        <fullName evidence="5">Helix-turn-helix transcriptional regulator</fullName>
    </submittedName>
</protein>
<sequence>MTDTQNQSRTETVTHVIGAMKKDMENSSFTLNVLAKIAMYSPFHFNRMFQSVTGVTARQFLAALRLDRAKEYLATSDLPITEIGQQVGYNSYGTFSTRFAKLVGLSPQQFRQQVDLCKERMRAYYERKRDHAPLPAVYAGLSGTVAAPENFEGPICIGLFTKPIPMGPPVACTMVFQSGSFWIPPVPDGTYYLLSAAFTWDDPLMEYFLPRNNLRGKAAGAICIKEGQTLGETDIVLRPPRVYDPPIHISLPLLIHQFLNKAEGLEQKGNGT</sequence>
<dbReference type="PANTHER" id="PTHR43280">
    <property type="entry name" value="ARAC-FAMILY TRANSCRIPTIONAL REGULATOR"/>
    <property type="match status" value="1"/>
</dbReference>
<dbReference type="Gene3D" id="1.10.10.60">
    <property type="entry name" value="Homeodomain-like"/>
    <property type="match status" value="2"/>
</dbReference>
<evidence type="ECO:0000313" key="6">
    <source>
        <dbReference type="Proteomes" id="UP001056500"/>
    </source>
</evidence>
<accession>A0ABY4WED6</accession>